<gene>
    <name evidence="3" type="ORF">XA68_10377</name>
</gene>
<sequence length="578" mass="66412">MRIPSRLDGIASRALLSGFLSAGRRNVQVVWRPAACPRTSLWLRSIFLPPAGASPLAENAVSRRARPRRYRSSATRSPPKPIDRQYLLSLVGGEDDESVDQLFDFYRDPYRRGYAFSDGPKLRISDRKPDVQYPSREETAQADDDVSQLVVQLCTAIGQRLRNPGRVSLELIYRIYRQLPEPRMLLLTWHWRSRLMRVMGTPHFRGTDSMLRYFALVADVKNAGLTLRLCEWNYALSFAARYAARSTSREVESTMQLWREMEREAHVPGNEVTFNILFDVAAKAGNFKLADMIYGEMESRGIEFNRFHHVSLIHYFGLKLDSAGIRAAYREMVESGEMIDTVVLNCVISGLLRCGEEAAADEVYKRMKSNHTLAPELPHRDYMLNRVISKVLVMFSKVARRYPELKNPLQARVHLSPDLRTYKLLVRHNAIRLGNINKVAQYLDEMRGLQVPVHPTIFLSLFKGFYLYGGFPGSDWSDARLDGVLAAMYKARDMHSTNFPVHTWLVIWALRAVEKCSSKKAVAQAFDELSRRWDVPKDRHVFMFEIYDNIRAGRDLKARQRMMKGLGHGHILRDGAWL</sequence>
<dbReference type="PANTHER" id="PTHR47938:SF35">
    <property type="entry name" value="PENTATRICOPEPTIDE REPEAT-CONTAINING PROTEIN 4, MITOCHONDRIAL-RELATED"/>
    <property type="match status" value="1"/>
</dbReference>
<dbReference type="STRING" id="268505.A0A2A9PIQ3"/>
<evidence type="ECO:0000256" key="1">
    <source>
        <dbReference type="PROSITE-ProRule" id="PRU00708"/>
    </source>
</evidence>
<evidence type="ECO:0000256" key="2">
    <source>
        <dbReference type="SAM" id="MobiDB-lite"/>
    </source>
</evidence>
<dbReference type="AlphaFoldDB" id="A0A2A9PIQ3"/>
<reference evidence="3 4" key="1">
    <citation type="journal article" date="2015" name="BMC Genomics">
        <title>Gene expression during zombie ant biting behavior reflects the complexity underlying fungal parasitic behavioral manipulation.</title>
        <authorList>
            <person name="de Bekker C."/>
            <person name="Ohm R.A."/>
            <person name="Loreto R.G."/>
            <person name="Sebastian A."/>
            <person name="Albert I."/>
            <person name="Merrow M."/>
            <person name="Brachmann A."/>
            <person name="Hughes D.P."/>
        </authorList>
    </citation>
    <scope>NUCLEOTIDE SEQUENCE [LARGE SCALE GENOMIC DNA]</scope>
    <source>
        <strain evidence="3 4">SC16a</strain>
    </source>
</reference>
<organism evidence="3 4">
    <name type="scientific">Ophiocordyceps unilateralis</name>
    <name type="common">Zombie-ant fungus</name>
    <name type="synonym">Torrubia unilateralis</name>
    <dbReference type="NCBI Taxonomy" id="268505"/>
    <lineage>
        <taxon>Eukaryota</taxon>
        <taxon>Fungi</taxon>
        <taxon>Dikarya</taxon>
        <taxon>Ascomycota</taxon>
        <taxon>Pezizomycotina</taxon>
        <taxon>Sordariomycetes</taxon>
        <taxon>Hypocreomycetidae</taxon>
        <taxon>Hypocreales</taxon>
        <taxon>Ophiocordycipitaceae</taxon>
        <taxon>Ophiocordyceps</taxon>
    </lineage>
</organism>
<feature type="repeat" description="PPR" evidence="1">
    <location>
        <begin position="340"/>
        <end position="374"/>
    </location>
</feature>
<evidence type="ECO:0000313" key="4">
    <source>
        <dbReference type="Proteomes" id="UP000037136"/>
    </source>
</evidence>
<dbReference type="EMBL" id="LAZP02000109">
    <property type="protein sequence ID" value="PFH60763.1"/>
    <property type="molecule type" value="Genomic_DNA"/>
</dbReference>
<dbReference type="PROSITE" id="PS51375">
    <property type="entry name" value="PPR"/>
    <property type="match status" value="2"/>
</dbReference>
<dbReference type="GO" id="GO:0003729">
    <property type="term" value="F:mRNA binding"/>
    <property type="evidence" value="ECO:0007669"/>
    <property type="project" value="TreeGrafter"/>
</dbReference>
<feature type="repeat" description="PPR" evidence="1">
    <location>
        <begin position="270"/>
        <end position="304"/>
    </location>
</feature>
<dbReference type="Gene3D" id="1.25.40.10">
    <property type="entry name" value="Tetratricopeptide repeat domain"/>
    <property type="match status" value="1"/>
</dbReference>
<dbReference type="Pfam" id="PF01535">
    <property type="entry name" value="PPR"/>
    <property type="match status" value="2"/>
</dbReference>
<dbReference type="OrthoDB" id="1908178at2759"/>
<name>A0A2A9PIQ3_OPHUN</name>
<protein>
    <recommendedName>
        <fullName evidence="5">Pentacotripeptide-repeat region of PRORP domain-containing protein</fullName>
    </recommendedName>
</protein>
<dbReference type="NCBIfam" id="TIGR00756">
    <property type="entry name" value="PPR"/>
    <property type="match status" value="2"/>
</dbReference>
<dbReference type="InterPro" id="IPR011990">
    <property type="entry name" value="TPR-like_helical_dom_sf"/>
</dbReference>
<dbReference type="InterPro" id="IPR002885">
    <property type="entry name" value="PPR_rpt"/>
</dbReference>
<dbReference type="Proteomes" id="UP000037136">
    <property type="component" value="Unassembled WGS sequence"/>
</dbReference>
<proteinExistence type="predicted"/>
<evidence type="ECO:0008006" key="5">
    <source>
        <dbReference type="Google" id="ProtNLM"/>
    </source>
</evidence>
<accession>A0A2A9PIQ3</accession>
<evidence type="ECO:0000313" key="3">
    <source>
        <dbReference type="EMBL" id="PFH60763.1"/>
    </source>
</evidence>
<keyword evidence="4" id="KW-1185">Reference proteome</keyword>
<feature type="region of interest" description="Disordered" evidence="2">
    <location>
        <begin position="57"/>
        <end position="81"/>
    </location>
</feature>
<dbReference type="PANTHER" id="PTHR47938">
    <property type="entry name" value="RESPIRATORY COMPLEX I CHAPERONE (CIA84), PUTATIVE (AFU_ORTHOLOGUE AFUA_2G06020)-RELATED"/>
    <property type="match status" value="1"/>
</dbReference>
<reference evidence="3 4" key="2">
    <citation type="journal article" date="2017" name="Sci. Rep.">
        <title>Ant-infecting Ophiocordyceps genomes reveal a high diversity of potential behavioral manipulation genes and a possible major role for enterotoxins.</title>
        <authorList>
            <person name="de Bekker C."/>
            <person name="Ohm R.A."/>
            <person name="Evans H.C."/>
            <person name="Brachmann A."/>
            <person name="Hughes D.P."/>
        </authorList>
    </citation>
    <scope>NUCLEOTIDE SEQUENCE [LARGE SCALE GENOMIC DNA]</scope>
    <source>
        <strain evidence="3 4">SC16a</strain>
    </source>
</reference>
<comment type="caution">
    <text evidence="3">The sequence shown here is derived from an EMBL/GenBank/DDBJ whole genome shotgun (WGS) entry which is preliminary data.</text>
</comment>